<comment type="caution">
    <text evidence="1">The sequence shown here is derived from an EMBL/GenBank/DDBJ whole genome shotgun (WGS) entry which is preliminary data.</text>
</comment>
<organism evidence="1 2">
    <name type="scientific">Catharanthus roseus</name>
    <name type="common">Madagascar periwinkle</name>
    <name type="synonym">Vinca rosea</name>
    <dbReference type="NCBI Taxonomy" id="4058"/>
    <lineage>
        <taxon>Eukaryota</taxon>
        <taxon>Viridiplantae</taxon>
        <taxon>Streptophyta</taxon>
        <taxon>Embryophyta</taxon>
        <taxon>Tracheophyta</taxon>
        <taxon>Spermatophyta</taxon>
        <taxon>Magnoliopsida</taxon>
        <taxon>eudicotyledons</taxon>
        <taxon>Gunneridae</taxon>
        <taxon>Pentapetalae</taxon>
        <taxon>asterids</taxon>
        <taxon>lamiids</taxon>
        <taxon>Gentianales</taxon>
        <taxon>Apocynaceae</taxon>
        <taxon>Rauvolfioideae</taxon>
        <taxon>Vinceae</taxon>
        <taxon>Catharanthinae</taxon>
        <taxon>Catharanthus</taxon>
    </lineage>
</organism>
<dbReference type="EMBL" id="CM044706">
    <property type="protein sequence ID" value="KAI5659354.1"/>
    <property type="molecule type" value="Genomic_DNA"/>
</dbReference>
<keyword evidence="2" id="KW-1185">Reference proteome</keyword>
<evidence type="ECO:0000313" key="1">
    <source>
        <dbReference type="EMBL" id="KAI5659354.1"/>
    </source>
</evidence>
<accession>A0ACC0AGQ3</accession>
<protein>
    <submittedName>
        <fullName evidence="1">Uncharacterized protein</fullName>
    </submittedName>
</protein>
<proteinExistence type="predicted"/>
<gene>
    <name evidence="1" type="ORF">M9H77_28147</name>
</gene>
<evidence type="ECO:0000313" key="2">
    <source>
        <dbReference type="Proteomes" id="UP001060085"/>
    </source>
</evidence>
<reference evidence="2" key="1">
    <citation type="journal article" date="2023" name="Nat. Plants">
        <title>Single-cell RNA sequencing provides a high-resolution roadmap for understanding the multicellular compartmentation of specialized metabolism.</title>
        <authorList>
            <person name="Sun S."/>
            <person name="Shen X."/>
            <person name="Li Y."/>
            <person name="Li Y."/>
            <person name="Wang S."/>
            <person name="Li R."/>
            <person name="Zhang H."/>
            <person name="Shen G."/>
            <person name="Guo B."/>
            <person name="Wei J."/>
            <person name="Xu J."/>
            <person name="St-Pierre B."/>
            <person name="Chen S."/>
            <person name="Sun C."/>
        </authorList>
    </citation>
    <scope>NUCLEOTIDE SEQUENCE [LARGE SCALE GENOMIC DNA]</scope>
</reference>
<name>A0ACC0AGQ3_CATRO</name>
<dbReference type="Proteomes" id="UP001060085">
    <property type="component" value="Linkage Group LG06"/>
</dbReference>
<sequence length="330" mass="38516">MTLARHDTSNIKAFELHLIRWIDDERFIRREWISFALHHNVTKIFPHGNLESGSIPHCIFRSKSLVILDLVVLSSILEKVENIFSPNLRELHLSDLIIDEDAIEVLLPSFPSLEYMSITCCDFLSKSLTIVASRLQKLIIIECELLEYNSLKLQAPMPLELTLVDSIVEEYEFLSRAFDIRSVMETTSVSKLRRLTLHIQPIRKHTEILLHILSTSPNLQELNTIVAEISHTVVHLAKQNHQIERWILLDYKTTLLLLTYIDLKGSNWLFVNLRLYLTFIKLTIFFIVYESNNPLDLLSWKKRRKHGNENAGKHRAWRQDGELWVGEEFG</sequence>